<dbReference type="STRING" id="4565.A0A3B6SKG1"/>
<dbReference type="InterPro" id="IPR011009">
    <property type="entry name" value="Kinase-like_dom_sf"/>
</dbReference>
<reference evidence="2" key="1">
    <citation type="submission" date="2018-08" db="EMBL/GenBank/DDBJ databases">
        <authorList>
            <person name="Rossello M."/>
        </authorList>
    </citation>
    <scope>NUCLEOTIDE SEQUENCE [LARGE SCALE GENOMIC DNA]</scope>
    <source>
        <strain evidence="2">cv. Chinese Spring</strain>
    </source>
</reference>
<dbReference type="Gramene" id="TraesCS7B02G325900.1">
    <property type="protein sequence ID" value="TraesCS7B02G325900.1"/>
    <property type="gene ID" value="TraesCS7B02G325900"/>
</dbReference>
<evidence type="ECO:0000313" key="3">
    <source>
        <dbReference type="Proteomes" id="UP000019116"/>
    </source>
</evidence>
<dbReference type="SUPFAM" id="SSF56112">
    <property type="entry name" value="Protein kinase-like (PK-like)"/>
    <property type="match status" value="1"/>
</dbReference>
<keyword evidence="3" id="KW-1185">Reference proteome</keyword>
<dbReference type="Gramene" id="TraesRN7B0100882100.1">
    <property type="protein sequence ID" value="TraesRN7B0100882100.1"/>
    <property type="gene ID" value="TraesRN7B0100882100"/>
</dbReference>
<organism evidence="2">
    <name type="scientific">Triticum aestivum</name>
    <name type="common">Wheat</name>
    <dbReference type="NCBI Taxonomy" id="4565"/>
    <lineage>
        <taxon>Eukaryota</taxon>
        <taxon>Viridiplantae</taxon>
        <taxon>Streptophyta</taxon>
        <taxon>Embryophyta</taxon>
        <taxon>Tracheophyta</taxon>
        <taxon>Spermatophyta</taxon>
        <taxon>Magnoliopsida</taxon>
        <taxon>Liliopsida</taxon>
        <taxon>Poales</taxon>
        <taxon>Poaceae</taxon>
        <taxon>BOP clade</taxon>
        <taxon>Pooideae</taxon>
        <taxon>Triticodae</taxon>
        <taxon>Triticeae</taxon>
        <taxon>Triticinae</taxon>
        <taxon>Triticum</taxon>
    </lineage>
</organism>
<dbReference type="PANTHER" id="PTHR27006:SF598">
    <property type="entry name" value="CYSTEINE-RICH RECEPTOR-LIKE PROTEIN KINASE 25"/>
    <property type="match status" value="1"/>
</dbReference>
<reference evidence="2" key="2">
    <citation type="submission" date="2018-10" db="UniProtKB">
        <authorList>
            <consortium name="EnsemblPlants"/>
        </authorList>
    </citation>
    <scope>IDENTIFICATION</scope>
</reference>
<dbReference type="Gramene" id="TraesCS7B03G0872200.1">
    <property type="protein sequence ID" value="TraesCS7B03G0872200.1.CDS"/>
    <property type="gene ID" value="TraesCS7B03G0872200"/>
</dbReference>
<dbReference type="Gene3D" id="1.10.510.10">
    <property type="entry name" value="Transferase(Phosphotransferase) domain 1"/>
    <property type="match status" value="1"/>
</dbReference>
<name>A0A3B6SKG1_WHEAT</name>
<dbReference type="Gramene" id="TraesWEE_scaffold_017821_01G000100.1">
    <property type="protein sequence ID" value="TraesWEE_scaffold_017821_01G000100.1"/>
    <property type="gene ID" value="TraesWEE_scaffold_017821_01G000100"/>
</dbReference>
<dbReference type="AlphaFoldDB" id="A0A3B6SKG1"/>
<evidence type="ECO:0000259" key="1">
    <source>
        <dbReference type="PROSITE" id="PS50011"/>
    </source>
</evidence>
<proteinExistence type="predicted"/>
<protein>
    <recommendedName>
        <fullName evidence="1">Protein kinase domain-containing protein</fullName>
    </recommendedName>
</protein>
<dbReference type="GO" id="GO:0004672">
    <property type="term" value="F:protein kinase activity"/>
    <property type="evidence" value="ECO:0007669"/>
    <property type="project" value="InterPro"/>
</dbReference>
<dbReference type="Proteomes" id="UP000019116">
    <property type="component" value="Chromosome 7B"/>
</dbReference>
<dbReference type="PROSITE" id="PS50011">
    <property type="entry name" value="PROTEIN_KINASE_DOM"/>
    <property type="match status" value="1"/>
</dbReference>
<dbReference type="PANTHER" id="PTHR27006">
    <property type="entry name" value="PROMASTIGOTE SURFACE ANTIGEN PROTEIN PSA"/>
    <property type="match status" value="1"/>
</dbReference>
<dbReference type="SMR" id="A0A3B6SKG1"/>
<sequence length="252" mass="28056">MEVSFCLFIPFSDTSTGESLNWSKRLHIIEGIAQGLVYLHDLSSHQCVVHMDLKASDILLDYEMNPKISDFGMARILPSSGTEGTSKTVKGTSGYMDPEYVRFGKFSVKSDVYSFGIMILEIISGKKCHSILSNGKMMHLPMRAWMLWEAGKSHELVDVSSSPCNNQQAAQITRCVHVALLCIQDYPRQRPTMPDVLLMLHSESVGLPTPSMPPNHQAEALTLEGFGEVNVPLQPVQEMVTSFFLKQEMVTS</sequence>
<evidence type="ECO:0000313" key="2">
    <source>
        <dbReference type="EnsemblPlants" id="TraesCS7B02G325900.1"/>
    </source>
</evidence>
<feature type="domain" description="Protein kinase" evidence="1">
    <location>
        <begin position="1"/>
        <end position="204"/>
    </location>
</feature>
<dbReference type="OMA" id="QADGHEY"/>
<dbReference type="Gramene" id="TraesCLE_scaffold_072584_01G000100.1">
    <property type="protein sequence ID" value="TraesCLE_scaffold_072584_01G000100.1"/>
    <property type="gene ID" value="TraesCLE_scaffold_072584_01G000100"/>
</dbReference>
<dbReference type="OrthoDB" id="4062651at2759"/>
<dbReference type="GO" id="GO:0005524">
    <property type="term" value="F:ATP binding"/>
    <property type="evidence" value="ECO:0007669"/>
    <property type="project" value="InterPro"/>
</dbReference>
<dbReference type="EnsemblPlants" id="TraesCS7B02G325900.1">
    <property type="protein sequence ID" value="TraesCS7B02G325900.1"/>
    <property type="gene ID" value="TraesCS7B02G325900"/>
</dbReference>
<dbReference type="FunFam" id="1.10.510.10:FF:000384">
    <property type="entry name" value="G-type lectin S-receptor-like serine/threonine-protein kinase"/>
    <property type="match status" value="1"/>
</dbReference>
<dbReference type="InterPro" id="IPR000719">
    <property type="entry name" value="Prot_kinase_dom"/>
</dbReference>
<dbReference type="Pfam" id="PF00069">
    <property type="entry name" value="Pkinase"/>
    <property type="match status" value="1"/>
</dbReference>
<dbReference type="Gramene" id="TraesCAD_scaffold_056116_01G000100.1">
    <property type="protein sequence ID" value="TraesCAD_scaffold_056116_01G000100.1"/>
    <property type="gene ID" value="TraesCAD_scaffold_056116_01G000100"/>
</dbReference>
<accession>A0A3B6SKG1</accession>
<dbReference type="Gramene" id="TraesROB_scaffold_020767_01G000100.1">
    <property type="protein sequence ID" value="TraesROB_scaffold_020767_01G000100.1"/>
    <property type="gene ID" value="TraesROB_scaffold_020767_01G000100"/>
</dbReference>